<dbReference type="GO" id="GO:0000155">
    <property type="term" value="F:phosphorelay sensor kinase activity"/>
    <property type="evidence" value="ECO:0007669"/>
    <property type="project" value="InterPro"/>
</dbReference>
<dbReference type="PROSITE" id="PS50885">
    <property type="entry name" value="HAMP"/>
    <property type="match status" value="1"/>
</dbReference>
<comment type="subcellular location">
    <subcellularLocation>
        <location evidence="1">Membrane</location>
    </subcellularLocation>
</comment>
<dbReference type="EMBL" id="JAQIFT010000043">
    <property type="protein sequence ID" value="MDA3731884.1"/>
    <property type="molecule type" value="Genomic_DNA"/>
</dbReference>
<keyword evidence="2" id="KW-0597">Phosphoprotein</keyword>
<keyword evidence="5" id="KW-0472">Membrane</keyword>
<protein>
    <submittedName>
        <fullName evidence="7">Histidine kinase</fullName>
    </submittedName>
</protein>
<gene>
    <name evidence="7" type="ORF">PBV87_10375</name>
</gene>
<dbReference type="PANTHER" id="PTHR34220:SF7">
    <property type="entry name" value="SENSOR HISTIDINE KINASE YPDA"/>
    <property type="match status" value="1"/>
</dbReference>
<keyword evidence="8" id="KW-1185">Reference proteome</keyword>
<sequence>MKVLKFKFINFIASMKIRHKILLLNLLILIIPCVFFAMRSIEYYQDRQIQEQINDMESDLIEISSQFMNSYEICNMTMQTMLLNNEVEKFVGKLLDGDTLSVHQLIDFNNTEIRAIERLINTNPYIHSIRFYINTKMLELAPVIYTSERFDKVELLQGFKGINLYFDERDTVTPSQKASPYAEPLATLVAPYQNIKREQIGVVEIATPMRCMFPQMYGTTEQEVMYFIDAEKNIYQDDYVQIDKWKLHKDDIVKVLDKDKKINLVTLGQEPVVIGYQAIKSIDGHIIKIRSLEEVYQQINWLRMTVIVGMISLIALITFLINKSTQLVFKNFYKILDAIHEVQKGNFDVEIEDFGNGEMGELGTSIQTMTHSIKELMDDKITQETLVKDSQIKALQNQINAHFIYNVLESIKMMAEIEGMFDISDAITYLGKLLRYSMKWRSPMVKLKEELDYIENYMALLNLRYDYKTTTNISIPDNLYEQMIPKMCIQPIVENAMKHGIEDVAEDTAIYIKGRMEKDYFIIEVTDFGTGMGKVELDQLKMKIAGELVEEKQSSNGIGLKNVQDRIKLCFGEDYGLEVQSKEGSFTKIVLKIPYSV</sequence>
<evidence type="ECO:0000259" key="6">
    <source>
        <dbReference type="PROSITE" id="PS50885"/>
    </source>
</evidence>
<feature type="transmembrane region" description="Helical" evidence="5">
    <location>
        <begin position="301"/>
        <end position="321"/>
    </location>
</feature>
<dbReference type="InterPro" id="IPR050640">
    <property type="entry name" value="Bact_2-comp_sensor_kinase"/>
</dbReference>
<keyword evidence="5" id="KW-0812">Transmembrane</keyword>
<dbReference type="CDD" id="cd06225">
    <property type="entry name" value="HAMP"/>
    <property type="match status" value="1"/>
</dbReference>
<dbReference type="Gene3D" id="3.30.565.10">
    <property type="entry name" value="Histidine kinase-like ATPase, C-terminal domain"/>
    <property type="match status" value="1"/>
</dbReference>
<keyword evidence="4 7" id="KW-0418">Kinase</keyword>
<dbReference type="Gene3D" id="6.10.340.10">
    <property type="match status" value="1"/>
</dbReference>
<proteinExistence type="predicted"/>
<dbReference type="Pfam" id="PF00672">
    <property type="entry name" value="HAMP"/>
    <property type="match status" value="1"/>
</dbReference>
<comment type="caution">
    <text evidence="7">The sequence shown here is derived from an EMBL/GenBank/DDBJ whole genome shotgun (WGS) entry which is preliminary data.</text>
</comment>
<dbReference type="InterPro" id="IPR003594">
    <property type="entry name" value="HATPase_dom"/>
</dbReference>
<evidence type="ECO:0000256" key="2">
    <source>
        <dbReference type="ARBA" id="ARBA00022553"/>
    </source>
</evidence>
<dbReference type="GO" id="GO:0016020">
    <property type="term" value="C:membrane"/>
    <property type="evidence" value="ECO:0007669"/>
    <property type="project" value="UniProtKB-SubCell"/>
</dbReference>
<dbReference type="PANTHER" id="PTHR34220">
    <property type="entry name" value="SENSOR HISTIDINE KINASE YPDA"/>
    <property type="match status" value="1"/>
</dbReference>
<evidence type="ECO:0000313" key="7">
    <source>
        <dbReference type="EMBL" id="MDA3731884.1"/>
    </source>
</evidence>
<dbReference type="SUPFAM" id="SSF158472">
    <property type="entry name" value="HAMP domain-like"/>
    <property type="match status" value="1"/>
</dbReference>
<evidence type="ECO:0000256" key="3">
    <source>
        <dbReference type="ARBA" id="ARBA00022679"/>
    </source>
</evidence>
<dbReference type="Pfam" id="PF06580">
    <property type="entry name" value="His_kinase"/>
    <property type="match status" value="1"/>
</dbReference>
<dbReference type="AlphaFoldDB" id="A0AA42J0V5"/>
<keyword evidence="3" id="KW-0808">Transferase</keyword>
<accession>A0AA42J0V5</accession>
<dbReference type="SUPFAM" id="SSF55874">
    <property type="entry name" value="ATPase domain of HSP90 chaperone/DNA topoisomerase II/histidine kinase"/>
    <property type="match status" value="1"/>
</dbReference>
<dbReference type="InterPro" id="IPR010559">
    <property type="entry name" value="Sig_transdc_His_kin_internal"/>
</dbReference>
<evidence type="ECO:0000256" key="4">
    <source>
        <dbReference type="ARBA" id="ARBA00022777"/>
    </source>
</evidence>
<dbReference type="Proteomes" id="UP001169242">
    <property type="component" value="Unassembled WGS sequence"/>
</dbReference>
<dbReference type="SMART" id="SM00304">
    <property type="entry name" value="HAMP"/>
    <property type="match status" value="1"/>
</dbReference>
<dbReference type="Pfam" id="PF02518">
    <property type="entry name" value="HATPase_c"/>
    <property type="match status" value="1"/>
</dbReference>
<organism evidence="7 8">
    <name type="scientific">Holtiella tumoricola</name>
    <dbReference type="NCBI Taxonomy" id="3018743"/>
    <lineage>
        <taxon>Bacteria</taxon>
        <taxon>Bacillati</taxon>
        <taxon>Bacillota</taxon>
        <taxon>Clostridia</taxon>
        <taxon>Lachnospirales</taxon>
        <taxon>Cellulosilyticaceae</taxon>
        <taxon>Holtiella</taxon>
    </lineage>
</organism>
<feature type="transmembrane region" description="Helical" evidence="5">
    <location>
        <begin position="21"/>
        <end position="38"/>
    </location>
</feature>
<name>A0AA42J0V5_9FIRM</name>
<reference evidence="7" key="1">
    <citation type="journal article" date="2023" name="Int. J. Syst. Evol. Microbiol.">
        <title>&lt;i&gt;Holtiella tumoricola&lt;/i&gt; gen. nov. sp. nov., isolated from a human clinical sample.</title>
        <authorList>
            <person name="Allen-Vercoe E."/>
            <person name="Daigneault M.C."/>
            <person name="Vancuren S.J."/>
            <person name="Cochrane K."/>
            <person name="O'Neal L.L."/>
            <person name="Sankaranarayanan K."/>
            <person name="Lawson P.A."/>
        </authorList>
    </citation>
    <scope>NUCLEOTIDE SEQUENCE</scope>
    <source>
        <strain evidence="7">CC70A</strain>
    </source>
</reference>
<dbReference type="InterPro" id="IPR036890">
    <property type="entry name" value="HATPase_C_sf"/>
</dbReference>
<feature type="domain" description="HAMP" evidence="6">
    <location>
        <begin position="334"/>
        <end position="378"/>
    </location>
</feature>
<evidence type="ECO:0000313" key="8">
    <source>
        <dbReference type="Proteomes" id="UP001169242"/>
    </source>
</evidence>
<evidence type="ECO:0000256" key="1">
    <source>
        <dbReference type="ARBA" id="ARBA00004370"/>
    </source>
</evidence>
<evidence type="ECO:0000256" key="5">
    <source>
        <dbReference type="SAM" id="Phobius"/>
    </source>
</evidence>
<dbReference type="InterPro" id="IPR003660">
    <property type="entry name" value="HAMP_dom"/>
</dbReference>
<keyword evidence="5" id="KW-1133">Transmembrane helix</keyword>
<dbReference type="RefSeq" id="WP_271012199.1">
    <property type="nucleotide sequence ID" value="NZ_JAQIFT010000043.1"/>
</dbReference>